<dbReference type="EMBL" id="KQ414845">
    <property type="protein sequence ID" value="KOC60277.1"/>
    <property type="molecule type" value="Genomic_DNA"/>
</dbReference>
<name>A0A0L7QNR0_9HYME</name>
<dbReference type="GO" id="GO:0003676">
    <property type="term" value="F:nucleic acid binding"/>
    <property type="evidence" value="ECO:0007669"/>
    <property type="project" value="InterPro"/>
</dbReference>
<dbReference type="AlphaFoldDB" id="A0A0L7QNR0"/>
<gene>
    <name evidence="1" type="ORF">WH47_08606</name>
</gene>
<evidence type="ECO:0000313" key="2">
    <source>
        <dbReference type="Proteomes" id="UP000053825"/>
    </source>
</evidence>
<dbReference type="Gene3D" id="3.30.420.10">
    <property type="entry name" value="Ribonuclease H-like superfamily/Ribonuclease H"/>
    <property type="match status" value="1"/>
</dbReference>
<dbReference type="InterPro" id="IPR036397">
    <property type="entry name" value="RNaseH_sf"/>
</dbReference>
<keyword evidence="2" id="KW-1185">Reference proteome</keyword>
<keyword evidence="1" id="KW-0489">Methyltransferase</keyword>
<dbReference type="GO" id="GO:0008168">
    <property type="term" value="F:methyltransferase activity"/>
    <property type="evidence" value="ECO:0007669"/>
    <property type="project" value="UniProtKB-KW"/>
</dbReference>
<proteinExistence type="predicted"/>
<accession>A0A0L7QNR0</accession>
<sequence length="101" mass="12241">MSQEERKIVENNPRCYILLYSLRISLTNFHFFEHLNNFLTNKLLRNEDTVKVVFKEFFHSKTNEITELLNHWGKCIQSNGNHFNQTYVTTNYTNNLFFQIF</sequence>
<keyword evidence="1" id="KW-0808">Transferase</keyword>
<evidence type="ECO:0000313" key="1">
    <source>
        <dbReference type="EMBL" id="KOC60277.1"/>
    </source>
</evidence>
<reference evidence="1 2" key="1">
    <citation type="submission" date="2015-07" db="EMBL/GenBank/DDBJ databases">
        <title>The genome of Habropoda laboriosa.</title>
        <authorList>
            <person name="Pan H."/>
            <person name="Kapheim K."/>
        </authorList>
    </citation>
    <scope>NUCLEOTIDE SEQUENCE [LARGE SCALE GENOMIC DNA]</scope>
    <source>
        <strain evidence="1">0110345459</strain>
    </source>
</reference>
<protein>
    <submittedName>
        <fullName evidence="1">Histone-lysine N-methyltransferase SETMAR</fullName>
    </submittedName>
</protein>
<dbReference type="GO" id="GO:0032259">
    <property type="term" value="P:methylation"/>
    <property type="evidence" value="ECO:0007669"/>
    <property type="project" value="UniProtKB-KW"/>
</dbReference>
<dbReference type="STRING" id="597456.A0A0L7QNR0"/>
<dbReference type="Proteomes" id="UP000053825">
    <property type="component" value="Unassembled WGS sequence"/>
</dbReference>
<organism evidence="1 2">
    <name type="scientific">Habropoda laboriosa</name>
    <dbReference type="NCBI Taxonomy" id="597456"/>
    <lineage>
        <taxon>Eukaryota</taxon>
        <taxon>Metazoa</taxon>
        <taxon>Ecdysozoa</taxon>
        <taxon>Arthropoda</taxon>
        <taxon>Hexapoda</taxon>
        <taxon>Insecta</taxon>
        <taxon>Pterygota</taxon>
        <taxon>Neoptera</taxon>
        <taxon>Endopterygota</taxon>
        <taxon>Hymenoptera</taxon>
        <taxon>Apocrita</taxon>
        <taxon>Aculeata</taxon>
        <taxon>Apoidea</taxon>
        <taxon>Anthophila</taxon>
        <taxon>Apidae</taxon>
        <taxon>Habropoda</taxon>
    </lineage>
</organism>